<proteinExistence type="inferred from homology"/>
<dbReference type="GO" id="GO:0098794">
    <property type="term" value="C:postsynapse"/>
    <property type="evidence" value="ECO:0007669"/>
    <property type="project" value="GOC"/>
</dbReference>
<dbReference type="GeneID" id="587360"/>
<keyword evidence="4 12" id="KW-0812">Transmembrane</keyword>
<dbReference type="InterPro" id="IPR001429">
    <property type="entry name" value="P2X_purnocptor"/>
</dbReference>
<feature type="binding site" evidence="10">
    <location>
        <begin position="325"/>
        <end position="327"/>
    </location>
    <ligand>
        <name>ATP</name>
        <dbReference type="ChEBI" id="CHEBI:30616"/>
        <note>ligand shared between two neighboring subunits of the homotrimer</note>
    </ligand>
</feature>
<evidence type="ECO:0000313" key="13">
    <source>
        <dbReference type="EnsemblMetazoa" id="XP_030847929"/>
    </source>
</evidence>
<keyword evidence="5 12" id="KW-1133">Transmembrane helix</keyword>
<feature type="transmembrane region" description="Helical" evidence="12">
    <location>
        <begin position="366"/>
        <end position="392"/>
    </location>
</feature>
<dbReference type="RefSeq" id="XP_030847929.1">
    <property type="nucleotide sequence ID" value="XM_030992069.1"/>
</dbReference>
<dbReference type="FunFam" id="1.10.287.940:FF:000005">
    <property type="entry name" value="P2X purinoceptor"/>
    <property type="match status" value="1"/>
</dbReference>
<evidence type="ECO:0000256" key="1">
    <source>
        <dbReference type="ARBA" id="ARBA00004308"/>
    </source>
</evidence>
<feature type="disulfide bond" evidence="11">
    <location>
        <begin position="144"/>
        <end position="198"/>
    </location>
</feature>
<reference evidence="13" key="2">
    <citation type="submission" date="2021-01" db="UniProtKB">
        <authorList>
            <consortium name="EnsemblMetazoa"/>
        </authorList>
    </citation>
    <scope>IDENTIFICATION</scope>
</reference>
<dbReference type="GO" id="GO:0004931">
    <property type="term" value="F:extracellularly ATP-gated monoatomic cation channel activity"/>
    <property type="evidence" value="ECO:0000318"/>
    <property type="project" value="GO_Central"/>
</dbReference>
<comment type="similarity">
    <text evidence="2">Belongs to the P2X receptor family.</text>
</comment>
<evidence type="ECO:0000256" key="6">
    <source>
        <dbReference type="ARBA" id="ARBA00023065"/>
    </source>
</evidence>
<evidence type="ECO:0000256" key="5">
    <source>
        <dbReference type="ARBA" id="ARBA00022989"/>
    </source>
</evidence>
<dbReference type="EnsemblMetazoa" id="XM_030992069">
    <property type="protein sequence ID" value="XP_030847929"/>
    <property type="gene ID" value="LOC587360"/>
</dbReference>
<feature type="transmembrane region" description="Helical" evidence="12">
    <location>
        <begin position="12"/>
        <end position="31"/>
    </location>
</feature>
<dbReference type="KEGG" id="spu:587360"/>
<comment type="subcellular location">
    <subcellularLocation>
        <location evidence="1">Endomembrane system</location>
    </subcellularLocation>
</comment>
<dbReference type="GO" id="GO:0005524">
    <property type="term" value="F:ATP binding"/>
    <property type="evidence" value="ECO:0007669"/>
    <property type="project" value="UniProtKB-KW"/>
</dbReference>
<dbReference type="Gene3D" id="2.60.490.10">
    <property type="entry name" value="atp-gated p2x4 ion channel domain"/>
    <property type="match status" value="1"/>
</dbReference>
<dbReference type="CTD" id="5025"/>
<dbReference type="FunFam" id="2.60.490.10:FF:000013">
    <property type="entry name" value="Uncharacterized protein"/>
    <property type="match status" value="1"/>
</dbReference>
<dbReference type="GO" id="GO:0070588">
    <property type="term" value="P:calcium ion transmembrane transport"/>
    <property type="evidence" value="ECO:0000318"/>
    <property type="project" value="GO_Central"/>
</dbReference>
<keyword evidence="14" id="KW-1185">Reference proteome</keyword>
<name>A0A7M7PAM8_STRPU</name>
<keyword evidence="10" id="KW-0067">ATP-binding</keyword>
<feature type="disulfide bond" evidence="11">
    <location>
        <begin position="295"/>
        <end position="304"/>
    </location>
</feature>
<evidence type="ECO:0000313" key="14">
    <source>
        <dbReference type="Proteomes" id="UP000007110"/>
    </source>
</evidence>
<accession>A0A7M7PAM8</accession>
<dbReference type="InterPro" id="IPR059116">
    <property type="entry name" value="P2X_receptor"/>
</dbReference>
<feature type="binding site" evidence="10">
    <location>
        <position position="344"/>
    </location>
    <ligand>
        <name>ATP</name>
        <dbReference type="ChEBI" id="CHEBI:30616"/>
        <note>ligand shared between two neighboring subunits of the homotrimer</note>
    </ligand>
</feature>
<feature type="disulfide bond" evidence="11">
    <location>
        <begin position="251"/>
        <end position="261"/>
    </location>
</feature>
<dbReference type="GO" id="GO:0012505">
    <property type="term" value="C:endomembrane system"/>
    <property type="evidence" value="ECO:0007669"/>
    <property type="project" value="UniProtKB-SubCell"/>
</dbReference>
<dbReference type="AlphaFoldDB" id="A0A7M7PAM8"/>
<sequence length="421" mass="47208">MTEVIDIQHESSSGTMSGVGTIISSAVASFFEYDTPKIVHIKSKKVGLINRLLQLVIIGYIIGWVLVYKKGYQSTDEVMSAVTTKMKGVAYTNITGEPNLNVKDTTPYNRIWDVSDYVIPPQQTNAFFVMTNMIITPGQSKSECPEDPKIPNAECSGPEDCQADMPIINGNGIMTGRCVNYTYPDGNVTLTCEIRAWCPVEFDEIPVTNKSILSDAARFTVLIKNSIQFPKFNVSKRNILEDSNSTYLKQCHYSSRTDQFCPVFPLDTIAKEIGEDFNSLAYLGAVVGIVIHWDCNLDKSLDNCRPSYTFRRLDNRNALIAPGYNFRYSINYKENDTDYRTQTKAYGILFQVIVSGEAGKFDVVPLILNIASGLALLSLASIMADICVLYLLKKRFLYRQKKFQLVDDIPYEDADDGDRSE</sequence>
<keyword evidence="9" id="KW-0407">Ion channel</keyword>
<dbReference type="PANTHER" id="PTHR10125:SF31">
    <property type="entry name" value="P2X RECEPTOR E"/>
    <property type="match status" value="1"/>
</dbReference>
<dbReference type="OrthoDB" id="494673at2759"/>
<dbReference type="InParanoid" id="A0A7M7PAM8"/>
<organism evidence="13 14">
    <name type="scientific">Strongylocentrotus purpuratus</name>
    <name type="common">Purple sea urchin</name>
    <dbReference type="NCBI Taxonomy" id="7668"/>
    <lineage>
        <taxon>Eukaryota</taxon>
        <taxon>Metazoa</taxon>
        <taxon>Echinodermata</taxon>
        <taxon>Eleutherozoa</taxon>
        <taxon>Echinozoa</taxon>
        <taxon>Echinoidea</taxon>
        <taxon>Euechinoidea</taxon>
        <taxon>Echinacea</taxon>
        <taxon>Camarodonta</taxon>
        <taxon>Echinidea</taxon>
        <taxon>Strongylocentrotidae</taxon>
        <taxon>Strongylocentrotus</taxon>
    </lineage>
</organism>
<dbReference type="Gene3D" id="1.10.287.940">
    <property type="entry name" value="atp-gated p2x4 ion channel"/>
    <property type="match status" value="1"/>
</dbReference>
<dbReference type="PANTHER" id="PTHR10125">
    <property type="entry name" value="P2X PURINOCEPTOR"/>
    <property type="match status" value="1"/>
</dbReference>
<dbReference type="PRINTS" id="PR01307">
    <property type="entry name" value="P2XRECEPTOR"/>
</dbReference>
<dbReference type="PIRSF" id="PIRSF005713">
    <property type="entry name" value="P2X_purinoceptor"/>
    <property type="match status" value="1"/>
</dbReference>
<dbReference type="GO" id="GO:0033198">
    <property type="term" value="P:response to ATP"/>
    <property type="evidence" value="ECO:0007669"/>
    <property type="project" value="InterPro"/>
</dbReference>
<keyword evidence="7 12" id="KW-0472">Membrane</keyword>
<evidence type="ECO:0000256" key="7">
    <source>
        <dbReference type="ARBA" id="ARBA00023136"/>
    </source>
</evidence>
<dbReference type="GO" id="GO:0005886">
    <property type="term" value="C:plasma membrane"/>
    <property type="evidence" value="ECO:0007669"/>
    <property type="project" value="InterPro"/>
</dbReference>
<protein>
    <recommendedName>
        <fullName evidence="15">Purinergic receptor</fullName>
    </recommendedName>
</protein>
<evidence type="ECO:0000256" key="3">
    <source>
        <dbReference type="ARBA" id="ARBA00022448"/>
    </source>
</evidence>
<evidence type="ECO:0008006" key="15">
    <source>
        <dbReference type="Google" id="ProtNLM"/>
    </source>
</evidence>
<feature type="disulfide bond" evidence="11">
    <location>
        <begin position="155"/>
        <end position="178"/>
    </location>
</feature>
<keyword evidence="11" id="KW-1015">Disulfide bond</keyword>
<dbReference type="NCBIfam" id="TIGR00863">
    <property type="entry name" value="P2X"/>
    <property type="match status" value="1"/>
</dbReference>
<evidence type="ECO:0000256" key="8">
    <source>
        <dbReference type="ARBA" id="ARBA00023286"/>
    </source>
</evidence>
<evidence type="ECO:0000256" key="9">
    <source>
        <dbReference type="ARBA" id="ARBA00023303"/>
    </source>
</evidence>
<dbReference type="InterPro" id="IPR027309">
    <property type="entry name" value="P2X_extracellular_dom_sf"/>
</dbReference>
<dbReference type="OMA" id="NRFCPIF"/>
<keyword evidence="8" id="KW-1071">Ligand-gated ion channel</keyword>
<evidence type="ECO:0000256" key="10">
    <source>
        <dbReference type="PIRSR" id="PIRSR005713-1"/>
    </source>
</evidence>
<feature type="binding site" evidence="10">
    <location>
        <begin position="85"/>
        <end position="87"/>
    </location>
    <ligand>
        <name>ATP</name>
        <dbReference type="ChEBI" id="CHEBI:30616"/>
        <note>ligand shared between two neighboring subunits of the homotrimer</note>
    </ligand>
</feature>
<evidence type="ECO:0000256" key="11">
    <source>
        <dbReference type="PIRSR" id="PIRSR005713-2"/>
    </source>
</evidence>
<dbReference type="FunFam" id="2.60.490.10:FF:000011">
    <property type="entry name" value="Purinergic receptor P2X5-2"/>
    <property type="match status" value="1"/>
</dbReference>
<evidence type="ECO:0000256" key="4">
    <source>
        <dbReference type="ARBA" id="ARBA00022692"/>
    </source>
</evidence>
<dbReference type="GO" id="GO:0001614">
    <property type="term" value="F:purinergic nucleotide receptor activity"/>
    <property type="evidence" value="ECO:0007669"/>
    <property type="project" value="InterPro"/>
</dbReference>
<feature type="transmembrane region" description="Helical" evidence="12">
    <location>
        <begin position="52"/>
        <end position="68"/>
    </location>
</feature>
<keyword evidence="3" id="KW-0813">Transport</keyword>
<feature type="disulfide bond" evidence="11">
    <location>
        <begin position="161"/>
        <end position="192"/>
    </location>
</feature>
<keyword evidence="6" id="KW-0406">Ion transport</keyword>
<feature type="binding site" evidence="10">
    <location>
        <position position="220"/>
    </location>
    <ligand>
        <name>ATP</name>
        <dbReference type="ChEBI" id="CHEBI:30616"/>
        <note>ligand shared between two neighboring subunits of the homotrimer</note>
    </ligand>
</feature>
<evidence type="ECO:0000256" key="2">
    <source>
        <dbReference type="ARBA" id="ARBA00009848"/>
    </source>
</evidence>
<dbReference type="Proteomes" id="UP000007110">
    <property type="component" value="Unassembled WGS sequence"/>
</dbReference>
<dbReference type="Pfam" id="PF00864">
    <property type="entry name" value="P2X_receptor"/>
    <property type="match status" value="1"/>
</dbReference>
<evidence type="ECO:0000256" key="12">
    <source>
        <dbReference type="SAM" id="Phobius"/>
    </source>
</evidence>
<reference evidence="14" key="1">
    <citation type="submission" date="2015-02" db="EMBL/GenBank/DDBJ databases">
        <title>Genome sequencing for Strongylocentrotus purpuratus.</title>
        <authorList>
            <person name="Murali S."/>
            <person name="Liu Y."/>
            <person name="Vee V."/>
            <person name="English A."/>
            <person name="Wang M."/>
            <person name="Skinner E."/>
            <person name="Han Y."/>
            <person name="Muzny D.M."/>
            <person name="Worley K.C."/>
            <person name="Gibbs R.A."/>
        </authorList>
    </citation>
    <scope>NUCLEOTIDE SEQUENCE</scope>
</reference>
<dbReference type="GO" id="GO:0016020">
    <property type="term" value="C:membrane"/>
    <property type="evidence" value="ECO:0000318"/>
    <property type="project" value="GO_Central"/>
</dbReference>
<keyword evidence="10" id="KW-0547">Nucleotide-binding</keyword>